<proteinExistence type="predicted"/>
<evidence type="ECO:0000313" key="3">
    <source>
        <dbReference type="EMBL" id="QHT30038.1"/>
    </source>
</evidence>
<keyword evidence="2" id="KW-0808">Transferase</keyword>
<dbReference type="EMBL" id="MN738889">
    <property type="protein sequence ID" value="QHT30038.1"/>
    <property type="molecule type" value="Genomic_DNA"/>
</dbReference>
<protein>
    <recommendedName>
        <fullName evidence="4">Glycosyltransferase</fullName>
    </recommendedName>
</protein>
<dbReference type="PANTHER" id="PTHR11927">
    <property type="entry name" value="GALACTOSIDE 2-L-FUCOSYLTRANSFERASE"/>
    <property type="match status" value="1"/>
</dbReference>
<dbReference type="GO" id="GO:0016020">
    <property type="term" value="C:membrane"/>
    <property type="evidence" value="ECO:0007669"/>
    <property type="project" value="InterPro"/>
</dbReference>
<dbReference type="PANTHER" id="PTHR11927:SF9">
    <property type="entry name" value="L-FUCOSYLTRANSFERASE"/>
    <property type="match status" value="1"/>
</dbReference>
<sequence length="251" mass="28811">MPSLTIELVGGLGNQLFKMAALFHIAKQTGRTPCIKNLTNPSPHSKESYFDTIFASFANLYSVLHPTIRLVEPTMSYTNWSNIVRFHMNAEIDGYFQDYRYVDEDFVQRLRFPTGIVTKYPAVYDAVFLHIRGGDYVNHWLHDLGLDEYYKRAIAHFPGAHFYVVTNDLGYALSRPFLEGIKFTVIMEPELDTLFLMSQCAGGICANSSFSWWGAFLNHTRKIVMPDRWYTDPNIPTEGYYFPGVIKCQVS</sequence>
<organism evidence="3">
    <name type="scientific">viral metagenome</name>
    <dbReference type="NCBI Taxonomy" id="1070528"/>
    <lineage>
        <taxon>unclassified sequences</taxon>
        <taxon>metagenomes</taxon>
        <taxon>organismal metagenomes</taxon>
    </lineage>
</organism>
<dbReference type="CDD" id="cd11301">
    <property type="entry name" value="Fut1_Fut2_like"/>
    <property type="match status" value="1"/>
</dbReference>
<accession>A0A6C0ELX9</accession>
<evidence type="ECO:0000256" key="2">
    <source>
        <dbReference type="ARBA" id="ARBA00022679"/>
    </source>
</evidence>
<evidence type="ECO:0008006" key="4">
    <source>
        <dbReference type="Google" id="ProtNLM"/>
    </source>
</evidence>
<keyword evidence="1" id="KW-0328">Glycosyltransferase</keyword>
<evidence type="ECO:0000256" key="1">
    <source>
        <dbReference type="ARBA" id="ARBA00022676"/>
    </source>
</evidence>
<reference evidence="3" key="1">
    <citation type="journal article" date="2020" name="Nature">
        <title>Giant virus diversity and host interactions through global metagenomics.</title>
        <authorList>
            <person name="Schulz F."/>
            <person name="Roux S."/>
            <person name="Paez-Espino D."/>
            <person name="Jungbluth S."/>
            <person name="Walsh D.A."/>
            <person name="Denef V.J."/>
            <person name="McMahon K.D."/>
            <person name="Konstantinidis K.T."/>
            <person name="Eloe-Fadrosh E.A."/>
            <person name="Kyrpides N.C."/>
            <person name="Woyke T."/>
        </authorList>
    </citation>
    <scope>NUCLEOTIDE SEQUENCE</scope>
    <source>
        <strain evidence="3">GVMAG-M-3300009068-25</strain>
    </source>
</reference>
<dbReference type="GO" id="GO:0008107">
    <property type="term" value="F:galactoside 2-alpha-L-fucosyltransferase activity"/>
    <property type="evidence" value="ECO:0007669"/>
    <property type="project" value="InterPro"/>
</dbReference>
<dbReference type="InterPro" id="IPR002516">
    <property type="entry name" value="Glyco_trans_11"/>
</dbReference>
<dbReference type="AlphaFoldDB" id="A0A6C0ELX9"/>
<name>A0A6C0ELX9_9ZZZZ</name>
<dbReference type="GO" id="GO:0005975">
    <property type="term" value="P:carbohydrate metabolic process"/>
    <property type="evidence" value="ECO:0007669"/>
    <property type="project" value="InterPro"/>
</dbReference>
<dbReference type="Pfam" id="PF01531">
    <property type="entry name" value="Glyco_transf_11"/>
    <property type="match status" value="1"/>
</dbReference>